<organism evidence="2 3">
    <name type="scientific">Natronorubrum thiooxidans</name>
    <dbReference type="NCBI Taxonomy" id="308853"/>
    <lineage>
        <taxon>Archaea</taxon>
        <taxon>Methanobacteriati</taxon>
        <taxon>Methanobacteriota</taxon>
        <taxon>Stenosarchaea group</taxon>
        <taxon>Halobacteria</taxon>
        <taxon>Halobacteriales</taxon>
        <taxon>Natrialbaceae</taxon>
        <taxon>Natronorubrum</taxon>
    </lineage>
</organism>
<dbReference type="InterPro" id="IPR040624">
    <property type="entry name" value="HalOD1"/>
</dbReference>
<evidence type="ECO:0000313" key="3">
    <source>
        <dbReference type="Proteomes" id="UP000185936"/>
    </source>
</evidence>
<reference evidence="3" key="1">
    <citation type="submission" date="2017-01" db="EMBL/GenBank/DDBJ databases">
        <authorList>
            <person name="Varghese N."/>
            <person name="Submissions S."/>
        </authorList>
    </citation>
    <scope>NUCLEOTIDE SEQUENCE [LARGE SCALE GENOMIC DNA]</scope>
    <source>
        <strain evidence="3">type strain: HArc-</strain>
    </source>
</reference>
<dbReference type="Proteomes" id="UP000185936">
    <property type="component" value="Unassembled WGS sequence"/>
</dbReference>
<keyword evidence="3" id="KW-1185">Reference proteome</keyword>
<feature type="domain" description="Halobacterial output" evidence="1">
    <location>
        <begin position="11"/>
        <end position="86"/>
    </location>
</feature>
<dbReference type="RefSeq" id="WP_076610228.1">
    <property type="nucleotide sequence ID" value="NZ_FTNR01000013.1"/>
</dbReference>
<protein>
    <recommendedName>
        <fullName evidence="1">Halobacterial output domain-containing protein</fullName>
    </recommendedName>
</protein>
<dbReference type="EMBL" id="FTNR01000013">
    <property type="protein sequence ID" value="SIS13593.1"/>
    <property type="molecule type" value="Genomic_DNA"/>
</dbReference>
<dbReference type="OrthoDB" id="271604at2157"/>
<dbReference type="Pfam" id="PF18545">
    <property type="entry name" value="HalOD1"/>
    <property type="match status" value="1"/>
</dbReference>
<dbReference type="STRING" id="308853.SAMN05421752_11367"/>
<evidence type="ECO:0000259" key="1">
    <source>
        <dbReference type="Pfam" id="PF18545"/>
    </source>
</evidence>
<gene>
    <name evidence="2" type="ORF">SAMN05421752_11367</name>
</gene>
<sequence length="92" mass="10305">MSCIVQNTFDDETPASVAIVETICTIKNIDPAKSMAELDSVLYDHIDPVALDNIVGSRTSTEPIRIEFEFDEYHIRVTNAGRIFVRVCADKE</sequence>
<accession>A0A1N7GLX5</accession>
<evidence type="ECO:0000313" key="2">
    <source>
        <dbReference type="EMBL" id="SIS13593.1"/>
    </source>
</evidence>
<dbReference type="AlphaFoldDB" id="A0A1N7GLX5"/>
<name>A0A1N7GLX5_9EURY</name>
<proteinExistence type="predicted"/>